<organism evidence="1 2">
    <name type="scientific">Trichinella nelsoni</name>
    <dbReference type="NCBI Taxonomy" id="6336"/>
    <lineage>
        <taxon>Eukaryota</taxon>
        <taxon>Metazoa</taxon>
        <taxon>Ecdysozoa</taxon>
        <taxon>Nematoda</taxon>
        <taxon>Enoplea</taxon>
        <taxon>Dorylaimia</taxon>
        <taxon>Trichinellida</taxon>
        <taxon>Trichinellidae</taxon>
        <taxon>Trichinella</taxon>
    </lineage>
</organism>
<protein>
    <submittedName>
        <fullName evidence="1">Uncharacterized protein</fullName>
    </submittedName>
</protein>
<dbReference type="AlphaFoldDB" id="A0A0V0S5U6"/>
<gene>
    <name evidence="1" type="ORF">T07_9600</name>
</gene>
<accession>A0A0V0S5U6</accession>
<sequence length="119" mass="13468">MYQRRLYLEELGKALVAPQILRRKRLPRALMSAHFVQKIQSEEQGTSQSTVQAALNTNKLPDINSAKPQTTKHLPAPILVSIACFEQKITRIYISLKIKISATLLILSTNNIKIILIYV</sequence>
<comment type="caution">
    <text evidence="1">The sequence shown here is derived from an EMBL/GenBank/DDBJ whole genome shotgun (WGS) entry which is preliminary data.</text>
</comment>
<proteinExistence type="predicted"/>
<keyword evidence="2" id="KW-1185">Reference proteome</keyword>
<dbReference type="Proteomes" id="UP000054630">
    <property type="component" value="Unassembled WGS sequence"/>
</dbReference>
<dbReference type="OrthoDB" id="10030973at2759"/>
<name>A0A0V0S5U6_9BILA</name>
<evidence type="ECO:0000313" key="2">
    <source>
        <dbReference type="Proteomes" id="UP000054630"/>
    </source>
</evidence>
<dbReference type="EMBL" id="JYDL01000033">
    <property type="protein sequence ID" value="KRX22163.1"/>
    <property type="molecule type" value="Genomic_DNA"/>
</dbReference>
<reference evidence="1 2" key="1">
    <citation type="submission" date="2015-01" db="EMBL/GenBank/DDBJ databases">
        <title>Evolution of Trichinella species and genotypes.</title>
        <authorList>
            <person name="Korhonen P.K."/>
            <person name="Edoardo P."/>
            <person name="Giuseppe L.R."/>
            <person name="Gasser R.B."/>
        </authorList>
    </citation>
    <scope>NUCLEOTIDE SEQUENCE [LARGE SCALE GENOMIC DNA]</scope>
    <source>
        <strain evidence="1">ISS37</strain>
    </source>
</reference>
<evidence type="ECO:0000313" key="1">
    <source>
        <dbReference type="EMBL" id="KRX22163.1"/>
    </source>
</evidence>